<dbReference type="Gene3D" id="1.10.10.10">
    <property type="entry name" value="Winged helix-like DNA-binding domain superfamily/Winged helix DNA-binding domain"/>
    <property type="match status" value="1"/>
</dbReference>
<dbReference type="AlphaFoldDB" id="A0A939P9X9"/>
<dbReference type="PANTHER" id="PTHR43537:SF45">
    <property type="entry name" value="GNTR FAMILY REGULATORY PROTEIN"/>
    <property type="match status" value="1"/>
</dbReference>
<dbReference type="GO" id="GO:0003677">
    <property type="term" value="F:DNA binding"/>
    <property type="evidence" value="ECO:0007669"/>
    <property type="project" value="UniProtKB-KW"/>
</dbReference>
<dbReference type="InterPro" id="IPR011711">
    <property type="entry name" value="GntR_C"/>
</dbReference>
<dbReference type="EMBL" id="JAGEOJ010000006">
    <property type="protein sequence ID" value="MBO2448872.1"/>
    <property type="molecule type" value="Genomic_DNA"/>
</dbReference>
<evidence type="ECO:0000256" key="2">
    <source>
        <dbReference type="ARBA" id="ARBA00023125"/>
    </source>
</evidence>
<dbReference type="PANTHER" id="PTHR43537">
    <property type="entry name" value="TRANSCRIPTIONAL REGULATOR, GNTR FAMILY"/>
    <property type="match status" value="1"/>
</dbReference>
<dbReference type="Pfam" id="PF00392">
    <property type="entry name" value="GntR"/>
    <property type="match status" value="1"/>
</dbReference>
<keyword evidence="3" id="KW-0804">Transcription</keyword>
<dbReference type="RefSeq" id="WP_208256527.1">
    <property type="nucleotide sequence ID" value="NZ_JAGEOJ010000006.1"/>
</dbReference>
<dbReference type="PROSITE" id="PS50949">
    <property type="entry name" value="HTH_GNTR"/>
    <property type="match status" value="1"/>
</dbReference>
<dbReference type="CDD" id="cd07377">
    <property type="entry name" value="WHTH_GntR"/>
    <property type="match status" value="1"/>
</dbReference>
<keyword evidence="6" id="KW-1185">Reference proteome</keyword>
<dbReference type="InterPro" id="IPR036388">
    <property type="entry name" value="WH-like_DNA-bd_sf"/>
</dbReference>
<proteinExistence type="predicted"/>
<organism evidence="5 6">
    <name type="scientific">Actinomadura barringtoniae</name>
    <dbReference type="NCBI Taxonomy" id="1427535"/>
    <lineage>
        <taxon>Bacteria</taxon>
        <taxon>Bacillati</taxon>
        <taxon>Actinomycetota</taxon>
        <taxon>Actinomycetes</taxon>
        <taxon>Streptosporangiales</taxon>
        <taxon>Thermomonosporaceae</taxon>
        <taxon>Actinomadura</taxon>
    </lineage>
</organism>
<dbReference type="SMART" id="SM00895">
    <property type="entry name" value="FCD"/>
    <property type="match status" value="1"/>
</dbReference>
<reference evidence="5" key="1">
    <citation type="submission" date="2021-03" db="EMBL/GenBank/DDBJ databases">
        <authorList>
            <person name="Kanchanasin P."/>
            <person name="Saeng-In P."/>
            <person name="Phongsopitanun W."/>
            <person name="Yuki M."/>
            <person name="Kudo T."/>
            <person name="Ohkuma M."/>
            <person name="Tanasupawat S."/>
        </authorList>
    </citation>
    <scope>NUCLEOTIDE SEQUENCE</scope>
    <source>
        <strain evidence="5">GKU 128</strain>
    </source>
</reference>
<dbReference type="SMART" id="SM00345">
    <property type="entry name" value="HTH_GNTR"/>
    <property type="match status" value="1"/>
</dbReference>
<comment type="caution">
    <text evidence="5">The sequence shown here is derived from an EMBL/GenBank/DDBJ whole genome shotgun (WGS) entry which is preliminary data.</text>
</comment>
<sequence length="231" mass="25235">MTAAPESPSWLGDIKASRHELDRSSTAAKVAVLLRQQIITGRLVPGTQLPEKELAEAADVSRNTLREAFRLLVQERLLVHEFNRGVFVRTLSAADIGDIYRARRILEIEGVRNASAATAADLAHVEAAVREGEQATAEERFPDVGTADLHFHQAVVGLCGSPRLNEMMGLLLAELRLAFHHMGSPGAFHGPYLTRNRRLADLIQAGDIEAAERELRDYLDNAEAQLTAASG</sequence>
<dbReference type="InterPro" id="IPR036390">
    <property type="entry name" value="WH_DNA-bd_sf"/>
</dbReference>
<dbReference type="Pfam" id="PF07729">
    <property type="entry name" value="FCD"/>
    <property type="match status" value="1"/>
</dbReference>
<protein>
    <submittedName>
        <fullName evidence="5">GntR family transcriptional regulator</fullName>
    </submittedName>
</protein>
<accession>A0A939P9X9</accession>
<dbReference type="SUPFAM" id="SSF46785">
    <property type="entry name" value="Winged helix' DNA-binding domain"/>
    <property type="match status" value="1"/>
</dbReference>
<evidence type="ECO:0000259" key="4">
    <source>
        <dbReference type="PROSITE" id="PS50949"/>
    </source>
</evidence>
<gene>
    <name evidence="5" type="ORF">J4573_17340</name>
</gene>
<dbReference type="Gene3D" id="1.20.120.530">
    <property type="entry name" value="GntR ligand-binding domain-like"/>
    <property type="match status" value="1"/>
</dbReference>
<evidence type="ECO:0000256" key="1">
    <source>
        <dbReference type="ARBA" id="ARBA00023015"/>
    </source>
</evidence>
<dbReference type="SUPFAM" id="SSF48008">
    <property type="entry name" value="GntR ligand-binding domain-like"/>
    <property type="match status" value="1"/>
</dbReference>
<dbReference type="GO" id="GO:0003700">
    <property type="term" value="F:DNA-binding transcription factor activity"/>
    <property type="evidence" value="ECO:0007669"/>
    <property type="project" value="InterPro"/>
</dbReference>
<dbReference type="Proteomes" id="UP000669179">
    <property type="component" value="Unassembled WGS sequence"/>
</dbReference>
<name>A0A939P9X9_9ACTN</name>
<feature type="domain" description="HTH gntR-type" evidence="4">
    <location>
        <begin position="24"/>
        <end position="91"/>
    </location>
</feature>
<dbReference type="InterPro" id="IPR008920">
    <property type="entry name" value="TF_FadR/GntR_C"/>
</dbReference>
<evidence type="ECO:0000313" key="5">
    <source>
        <dbReference type="EMBL" id="MBO2448872.1"/>
    </source>
</evidence>
<evidence type="ECO:0000313" key="6">
    <source>
        <dbReference type="Proteomes" id="UP000669179"/>
    </source>
</evidence>
<evidence type="ECO:0000256" key="3">
    <source>
        <dbReference type="ARBA" id="ARBA00023163"/>
    </source>
</evidence>
<keyword evidence="2" id="KW-0238">DNA-binding</keyword>
<dbReference type="InterPro" id="IPR000524">
    <property type="entry name" value="Tscrpt_reg_HTH_GntR"/>
</dbReference>
<keyword evidence="1" id="KW-0805">Transcription regulation</keyword>